<sequence length="622" mass="71720">MTLSAITYSELKNFLVGSLPTKERKAFLGFTIDSKNAKDLDDAIWIEPCDSGAIILIHVSDTTSLIPEKSQLEEKALKQIETYYWAASTNPLFPNELSENKLSLLEGHPRLTVTVKITLDKTANIKNTQLLSTSLISIKKFSYTAADKTLEDVSQPLSRMLRYCELWAQKLSQKRKYTGAFGQSTIQGISLDEEGRLTETSVYRSQRIIQEFMVLANTAIANLAEQHKLSILYRNHTCSTIAPKNKLLIETLVSLGLPKLIHQKLQNWLNSANYSPTVISHFALCVPAYTHFTSPIRRIADYLNHQILKAVFIEQKKNPYIFKELEKVSQYINQEQVKIKEQRTNYFQIEHLEKVASILDNQNKISLLSNREFSQILKDSFKTFQLDKIAVEAKQRLKQRILKPCDLYYLTFGKYRNSKNKKLIKDELLDYFKEKIVLATQTLQIASTILQKDINYIEKLTPSGQFVFWTIFEDKIIQQPSVAFNKQETKHKSNFFWIKGKLEGTLCSPNTINLNTIKKNNTLKVISTVENKINFLKISKPEIDNPITYVHTILKCMKIKKPMYLYNKVGTKWQCYCYFKWINNINIVTTSIAKTKKEGKANTSLKLIIHLENYLFITSLSN</sequence>
<gene>
    <name evidence="2" type="ordered locus">UCYN_00190</name>
</gene>
<proteinExistence type="predicted"/>
<dbReference type="GO" id="GO:0000932">
    <property type="term" value="C:P-body"/>
    <property type="evidence" value="ECO:0007669"/>
    <property type="project" value="TreeGrafter"/>
</dbReference>
<dbReference type="EMBL" id="CP001842">
    <property type="protein sequence ID" value="ADB94776.1"/>
    <property type="molecule type" value="Genomic_DNA"/>
</dbReference>
<evidence type="ECO:0000313" key="3">
    <source>
        <dbReference type="Proteomes" id="UP000001405"/>
    </source>
</evidence>
<dbReference type="InterPro" id="IPR001900">
    <property type="entry name" value="RNase_II/R"/>
</dbReference>
<dbReference type="GO" id="GO:0006402">
    <property type="term" value="P:mRNA catabolic process"/>
    <property type="evidence" value="ECO:0007669"/>
    <property type="project" value="TreeGrafter"/>
</dbReference>
<reference evidence="2 3" key="1">
    <citation type="journal article" date="2010" name="Nature">
        <title>Metabolic streamlining in an open-ocean nitrogen-fixing cyanobacterium.</title>
        <authorList>
            <person name="Tripp H.J."/>
            <person name="Bench S.R."/>
            <person name="Turk K.A."/>
            <person name="Foster R.A."/>
            <person name="Desany B.A."/>
            <person name="Niazi F."/>
            <person name="Affourtit J.P."/>
            <person name="Zehr J.P."/>
        </authorList>
    </citation>
    <scope>NUCLEOTIDE SEQUENCE [LARGE SCALE GENOMIC DNA]</scope>
    <source>
        <strain evidence="3">ALOHA</strain>
    </source>
</reference>
<dbReference type="GO" id="GO:0003723">
    <property type="term" value="F:RNA binding"/>
    <property type="evidence" value="ECO:0007669"/>
    <property type="project" value="InterPro"/>
</dbReference>
<evidence type="ECO:0000313" key="2">
    <source>
        <dbReference type="EMBL" id="ADB94776.1"/>
    </source>
</evidence>
<keyword evidence="3" id="KW-1185">Reference proteome</keyword>
<protein>
    <submittedName>
        <fullName evidence="2">Exoribonuclease R</fullName>
    </submittedName>
</protein>
<dbReference type="SMART" id="SM00955">
    <property type="entry name" value="RNB"/>
    <property type="match status" value="1"/>
</dbReference>
<evidence type="ECO:0000259" key="1">
    <source>
        <dbReference type="SMART" id="SM00955"/>
    </source>
</evidence>
<dbReference type="STRING" id="1453429.UCYN_00190"/>
<dbReference type="PATRIC" id="fig|713887.8.peg.10"/>
<dbReference type="InterPro" id="IPR012340">
    <property type="entry name" value="NA-bd_OB-fold"/>
</dbReference>
<name>D3EMS6_ATETH</name>
<dbReference type="KEGG" id="cyu:UCYN_00190"/>
<dbReference type="SUPFAM" id="SSF50249">
    <property type="entry name" value="Nucleic acid-binding proteins"/>
    <property type="match status" value="1"/>
</dbReference>
<dbReference type="Proteomes" id="UP000001405">
    <property type="component" value="Chromosome"/>
</dbReference>
<dbReference type="PANTHER" id="PTHR23355">
    <property type="entry name" value="RIBONUCLEASE"/>
    <property type="match status" value="1"/>
</dbReference>
<accession>D3EMS6</accession>
<feature type="domain" description="RNB" evidence="1">
    <location>
        <begin position="21"/>
        <end position="314"/>
    </location>
</feature>
<dbReference type="AlphaFoldDB" id="D3EMS6"/>
<organism evidence="3">
    <name type="scientific">Atelocyanobacterium thalassa (isolate ALOHA)</name>
    <dbReference type="NCBI Taxonomy" id="1453429"/>
    <lineage>
        <taxon>Bacteria</taxon>
        <taxon>Bacillati</taxon>
        <taxon>Cyanobacteriota</taxon>
        <taxon>Cyanophyceae</taxon>
        <taxon>Oscillatoriophycideae</taxon>
        <taxon>Chroococcales</taxon>
        <taxon>Aphanothecaceae</taxon>
        <taxon>Candidatus Atelocyanobacterium</taxon>
        <taxon>Candidatus Atelocyanobacterium thalassae</taxon>
    </lineage>
</organism>
<dbReference type="Pfam" id="PF00773">
    <property type="entry name" value="RNB"/>
    <property type="match status" value="1"/>
</dbReference>
<dbReference type="RefSeq" id="WP_012953441.1">
    <property type="nucleotide sequence ID" value="NC_013771.1"/>
</dbReference>
<dbReference type="GO" id="GO:0000175">
    <property type="term" value="F:3'-5'-RNA exonuclease activity"/>
    <property type="evidence" value="ECO:0007669"/>
    <property type="project" value="TreeGrafter"/>
</dbReference>
<dbReference type="PANTHER" id="PTHR23355:SF55">
    <property type="entry name" value="RIBONUCLEASE II_R DOMAIN-CONTAINING PROTEIN"/>
    <property type="match status" value="1"/>
</dbReference>
<dbReference type="HOGENOM" id="CLU_020724_0_0_3"/>
<dbReference type="OrthoDB" id="9764149at2"/>
<dbReference type="InterPro" id="IPR050180">
    <property type="entry name" value="RNR_Ribonuclease"/>
</dbReference>